<dbReference type="Proteomes" id="UP000186851">
    <property type="component" value="Chromosome"/>
</dbReference>
<dbReference type="Gene3D" id="3.40.50.720">
    <property type="entry name" value="NAD(P)-binding Rossmann-like Domain"/>
    <property type="match status" value="1"/>
</dbReference>
<dbReference type="KEGG" id="oyw:OdinLCB4_007230"/>
<dbReference type="EMBL" id="CP091871">
    <property type="protein sequence ID" value="WEU40252.1"/>
    <property type="molecule type" value="Genomic_DNA"/>
</dbReference>
<name>A0AAF0D213_ODILC</name>
<dbReference type="AlphaFoldDB" id="A0AAF0D213"/>
<protein>
    <submittedName>
        <fullName evidence="1">Uncharacterized protein</fullName>
    </submittedName>
</protein>
<reference evidence="1" key="1">
    <citation type="journal article" date="2017" name="Nature">
        <title>Asgard archaea illuminate the origin of eukaryotic cellular complexity.</title>
        <authorList>
            <person name="Zaremba-Niedzwiedzka K."/>
            <person name="Caceres E.F."/>
            <person name="Saw J.H."/>
            <person name="Backstrom D."/>
            <person name="Juzokaite L."/>
            <person name="Vancaester E."/>
            <person name="Seitz K.W."/>
            <person name="Anantharaman K."/>
            <person name="Starnawski P."/>
            <person name="Kjeldsen K.U."/>
            <person name="Scott M.B."/>
            <person name="Nunoura T."/>
            <person name="Banfield J.F."/>
            <person name="Schramm A."/>
            <person name="Baker B.J."/>
            <person name="Spang A."/>
            <person name="Ettema T.J.G."/>
        </authorList>
    </citation>
    <scope>NUCLEOTIDE SEQUENCE</scope>
    <source>
        <strain evidence="1">LCB_4</strain>
    </source>
</reference>
<evidence type="ECO:0000313" key="1">
    <source>
        <dbReference type="EMBL" id="WEU40252.1"/>
    </source>
</evidence>
<evidence type="ECO:0000313" key="2">
    <source>
        <dbReference type="Proteomes" id="UP000186851"/>
    </source>
</evidence>
<reference evidence="1" key="2">
    <citation type="journal article" date="2022" name="Nat. Microbiol.">
        <title>A closed Candidatus Odinarchaeum chromosome exposes Asgard archaeal viruses.</title>
        <authorList>
            <person name="Tamarit D."/>
            <person name="Caceres E.F."/>
            <person name="Krupovic M."/>
            <person name="Nijland R."/>
            <person name="Eme L."/>
            <person name="Robinson N.P."/>
            <person name="Ettema T.J.G."/>
        </authorList>
    </citation>
    <scope>NUCLEOTIDE SEQUENCE</scope>
    <source>
        <strain evidence="1">LCB_4</strain>
    </source>
</reference>
<dbReference type="SUPFAM" id="SSF51735">
    <property type="entry name" value="NAD(P)-binding Rossmann-fold domains"/>
    <property type="match status" value="1"/>
</dbReference>
<organism evidence="1 2">
    <name type="scientific">Odinarchaeota yellowstonii (strain LCB_4)</name>
    <dbReference type="NCBI Taxonomy" id="1841599"/>
    <lineage>
        <taxon>Archaea</taxon>
        <taxon>Promethearchaeati</taxon>
        <taxon>Candidatus Odinarchaeota</taxon>
        <taxon>Candidatus Odinarchaeia</taxon>
        <taxon>Candidatus Odinarchaeales</taxon>
        <taxon>Candidatus Odinarchaeaceae</taxon>
        <taxon>Candidatus Odinarchaeum</taxon>
    </lineage>
</organism>
<sequence length="47" mass="5271">MIDMKNILLTGAAGSVGVPTLLKLIDRNYNVRVFEKLHLQRKYIGGN</sequence>
<proteinExistence type="predicted"/>
<gene>
    <name evidence="1" type="ORF">OdinLCB4_007230</name>
</gene>
<accession>A0AAF0D213</accession>
<dbReference type="InterPro" id="IPR036291">
    <property type="entry name" value="NAD(P)-bd_dom_sf"/>
</dbReference>